<sequence>MGGAWSAEQIKAAFEKIGFINISISSKEVSDEYAKKWGHGLEIKTYIQSSLIYAGVKI</sequence>
<dbReference type="AlphaFoldDB" id="A0A9Q9EX17"/>
<gene>
    <name evidence="1" type="ORF">E4N86_07305</name>
</gene>
<dbReference type="Proteomes" id="UP001056981">
    <property type="component" value="Chromosome"/>
</dbReference>
<keyword evidence="1" id="KW-0808">Transferase</keyword>
<accession>A0A9Q9EX17</accession>
<name>A0A9Q9EX17_TREDN</name>
<dbReference type="RefSeq" id="WP_044957728.1">
    <property type="nucleotide sequence ID" value="NZ_CP051522.1"/>
</dbReference>
<evidence type="ECO:0000313" key="2">
    <source>
        <dbReference type="Proteomes" id="UP001056981"/>
    </source>
</evidence>
<reference evidence="1" key="1">
    <citation type="submission" date="2020-04" db="EMBL/GenBank/DDBJ databases">
        <title>Comparative genomics of oral phylogroup-2 Treponema strains.</title>
        <authorList>
            <person name="Zeng H."/>
            <person name="Chan Y.K."/>
            <person name="Watt R.M."/>
        </authorList>
    </citation>
    <scope>NUCLEOTIDE SEQUENCE</scope>
    <source>
        <strain evidence="1">OMZ 905</strain>
    </source>
</reference>
<evidence type="ECO:0000313" key="1">
    <source>
        <dbReference type="EMBL" id="UTD00513.1"/>
    </source>
</evidence>
<dbReference type="GO" id="GO:0008168">
    <property type="term" value="F:methyltransferase activity"/>
    <property type="evidence" value="ECO:0007669"/>
    <property type="project" value="UniProtKB-KW"/>
</dbReference>
<organism evidence="1 2">
    <name type="scientific">Treponema denticola</name>
    <dbReference type="NCBI Taxonomy" id="158"/>
    <lineage>
        <taxon>Bacteria</taxon>
        <taxon>Pseudomonadati</taxon>
        <taxon>Spirochaetota</taxon>
        <taxon>Spirochaetia</taxon>
        <taxon>Spirochaetales</taxon>
        <taxon>Treponemataceae</taxon>
        <taxon>Treponema</taxon>
    </lineage>
</organism>
<dbReference type="EMBL" id="CP051635">
    <property type="protein sequence ID" value="UTD00513.1"/>
    <property type="molecule type" value="Genomic_DNA"/>
</dbReference>
<proteinExistence type="predicted"/>
<protein>
    <submittedName>
        <fullName evidence="1">Methyltransferase</fullName>
    </submittedName>
</protein>
<dbReference type="GO" id="GO:0032259">
    <property type="term" value="P:methylation"/>
    <property type="evidence" value="ECO:0007669"/>
    <property type="project" value="UniProtKB-KW"/>
</dbReference>
<keyword evidence="1" id="KW-0489">Methyltransferase</keyword>